<dbReference type="InterPro" id="IPR052736">
    <property type="entry name" value="Stf3_sulfotransferase"/>
</dbReference>
<dbReference type="SUPFAM" id="SSF52540">
    <property type="entry name" value="P-loop containing nucleoside triphosphate hydrolases"/>
    <property type="match status" value="1"/>
</dbReference>
<comment type="caution">
    <text evidence="1">The sequence shown here is derived from an EMBL/GenBank/DDBJ whole genome shotgun (WGS) entry which is preliminary data.</text>
</comment>
<evidence type="ECO:0008006" key="3">
    <source>
        <dbReference type="Google" id="ProtNLM"/>
    </source>
</evidence>
<gene>
    <name evidence="1" type="ORF">GONAM_07_00330</name>
</gene>
<accession>K6X3Z9</accession>
<dbReference type="InterPro" id="IPR027417">
    <property type="entry name" value="P-loop_NTPase"/>
</dbReference>
<dbReference type="EMBL" id="BAHE01000007">
    <property type="protein sequence ID" value="GAB99112.1"/>
    <property type="molecule type" value="Genomic_DNA"/>
</dbReference>
<evidence type="ECO:0000313" key="2">
    <source>
        <dbReference type="Proteomes" id="UP000035058"/>
    </source>
</evidence>
<dbReference type="PANTHER" id="PTHR36451">
    <property type="entry name" value="PAPS-DEPENDENT SULFOTRANSFERASE STF3"/>
    <property type="match status" value="1"/>
</dbReference>
<evidence type="ECO:0000313" key="1">
    <source>
        <dbReference type="EMBL" id="GAB99112.1"/>
    </source>
</evidence>
<dbReference type="AlphaFoldDB" id="K6X3Z9"/>
<dbReference type="PANTHER" id="PTHR36451:SF1">
    <property type="entry name" value="OMEGA-HYDROXY-BETA-DIHYDROMENAQUINONE-9 SULFOTRANSFERASE STF3"/>
    <property type="match status" value="1"/>
</dbReference>
<organism evidence="1 2">
    <name type="scientific">Gordonia namibiensis NBRC 108229</name>
    <dbReference type="NCBI Taxonomy" id="1208314"/>
    <lineage>
        <taxon>Bacteria</taxon>
        <taxon>Bacillati</taxon>
        <taxon>Actinomycetota</taxon>
        <taxon>Actinomycetes</taxon>
        <taxon>Mycobacteriales</taxon>
        <taxon>Gordoniaceae</taxon>
        <taxon>Gordonia</taxon>
    </lineage>
</organism>
<sequence length="380" mass="42460">MTSAARTDVGTIEDLHASATRATGLEDFGDTDYLEPLGLLLDSYRSEAGLTELGSKMFRFFLKGALVARLLSEASWKANPEHAGVEITRPIFVTGLPRTGTTALHRLLAADPDHQGLEMWLAEFPQPRPPRDTWADNPVYRQIQAGFEQHHVENPEFMGLHYMDAGEVEECWQLLRQSVTSISYESLAHIPSYSRWLAQQDWTPAYLRHRKNLQLIGLNDPDKRWVLKNPSHLFALDALMAAYPDALVIQTHRAPSTIIASMCSLAEHATPGWSTTFTGAQIGQDQLELWSRGLREFSRARETYDPAQFLDIDFADLRSDPMGTVERVYAALDTPMSDAARAAVTALDEESRSGARKPQHRYQLSDYGLDEATVAAAFGE</sequence>
<dbReference type="RefSeq" id="WP_006865382.1">
    <property type="nucleotide sequence ID" value="NZ_BAHE01000007.1"/>
</dbReference>
<dbReference type="Pfam" id="PF13469">
    <property type="entry name" value="Sulfotransfer_3"/>
    <property type="match status" value="1"/>
</dbReference>
<dbReference type="Gene3D" id="3.40.50.300">
    <property type="entry name" value="P-loop containing nucleotide triphosphate hydrolases"/>
    <property type="match status" value="1"/>
</dbReference>
<reference evidence="1 2" key="1">
    <citation type="submission" date="2012-08" db="EMBL/GenBank/DDBJ databases">
        <title>Whole genome shotgun sequence of Gordonia namibiensis NBRC 108229.</title>
        <authorList>
            <person name="Isaki-Nakamura S."/>
            <person name="Hosoyama A."/>
            <person name="Tsuchikane K."/>
            <person name="Katsumata H."/>
            <person name="Baba S."/>
            <person name="Yamazaki S."/>
            <person name="Fujita N."/>
        </authorList>
    </citation>
    <scope>NUCLEOTIDE SEQUENCE [LARGE SCALE GENOMIC DNA]</scope>
    <source>
        <strain evidence="1 2">NBRC 108229</strain>
    </source>
</reference>
<proteinExistence type="predicted"/>
<keyword evidence="2" id="KW-1185">Reference proteome</keyword>
<name>K6X3Z9_9ACTN</name>
<dbReference type="Proteomes" id="UP000035058">
    <property type="component" value="Unassembled WGS sequence"/>
</dbReference>
<protein>
    <recommendedName>
        <fullName evidence="3">Sulfotransferase</fullName>
    </recommendedName>
</protein>